<accession>A0A0W1R4L6</accession>
<keyword evidence="1" id="KW-0812">Transmembrane</keyword>
<organism evidence="2 3">
    <name type="scientific">Haloprofundus marisrubri</name>
    <dbReference type="NCBI Taxonomy" id="1514971"/>
    <lineage>
        <taxon>Archaea</taxon>
        <taxon>Methanobacteriati</taxon>
        <taxon>Methanobacteriota</taxon>
        <taxon>Stenosarchaea group</taxon>
        <taxon>Halobacteria</taxon>
        <taxon>Halobacteriales</taxon>
        <taxon>Haloferacaceae</taxon>
        <taxon>Haloprofundus</taxon>
    </lineage>
</organism>
<proteinExistence type="predicted"/>
<dbReference type="RefSeq" id="WP_058583105.1">
    <property type="nucleotide sequence ID" value="NZ_LOPU01000031.1"/>
</dbReference>
<dbReference type="Pfam" id="PF20108">
    <property type="entry name" value="DUF6498"/>
    <property type="match status" value="1"/>
</dbReference>
<evidence type="ECO:0000313" key="3">
    <source>
        <dbReference type="Proteomes" id="UP000054387"/>
    </source>
</evidence>
<evidence type="ECO:0000256" key="1">
    <source>
        <dbReference type="SAM" id="Phobius"/>
    </source>
</evidence>
<feature type="transmembrane region" description="Helical" evidence="1">
    <location>
        <begin position="94"/>
        <end position="115"/>
    </location>
</feature>
<reference evidence="2 3" key="1">
    <citation type="submission" date="2015-12" db="EMBL/GenBank/DDBJ databases">
        <title>Haloprofundus marisrubri gen. nov., sp. nov., an extremely halophilic archaeon isolated from the Discovery deep brine-seawater interface in the Red Sea.</title>
        <authorList>
            <person name="Zhang G."/>
            <person name="Stingl U."/>
            <person name="Rashid M."/>
        </authorList>
    </citation>
    <scope>NUCLEOTIDE SEQUENCE [LARGE SCALE GENOMIC DNA]</scope>
    <source>
        <strain evidence="2 3">SB9</strain>
    </source>
</reference>
<feature type="transmembrane region" description="Helical" evidence="1">
    <location>
        <begin position="154"/>
        <end position="174"/>
    </location>
</feature>
<keyword evidence="1" id="KW-1133">Transmembrane helix</keyword>
<sequence>MEDKRGTDGTTTLLYLILINLLPIGGLFVFDWNADNLLFAYFVQNGLLVVLYSSLVPFATQEPELDEYSPRAVPIPFISARSGWRRIVGWLPPINYWNVQFVLWPLSLGLAFWQVSGTVLLDLSTLSIPERGGGHGIPLGQYLDAVAAAGSFEVAMVAVLTSGLACTVISRDFFGQERYARFSAPELAEIPLRIGLYWFVTTVLASAVVVLTSPLASIFDHSSYAEFRVVLLFVTMTLLLERGLVSVQRGNEPGRVVYWVALFWSGPKNSDDRVE</sequence>
<gene>
    <name evidence="2" type="ORF">AUR64_19330</name>
</gene>
<feature type="transmembrane region" description="Helical" evidence="1">
    <location>
        <begin position="38"/>
        <end position="59"/>
    </location>
</feature>
<dbReference type="OrthoDB" id="169315at2157"/>
<keyword evidence="1" id="KW-0472">Membrane</keyword>
<feature type="transmembrane region" description="Helical" evidence="1">
    <location>
        <begin position="225"/>
        <end position="245"/>
    </location>
</feature>
<dbReference type="EMBL" id="LOPU01000031">
    <property type="protein sequence ID" value="KTG08385.1"/>
    <property type="molecule type" value="Genomic_DNA"/>
</dbReference>
<comment type="caution">
    <text evidence="2">The sequence shown here is derived from an EMBL/GenBank/DDBJ whole genome shotgun (WGS) entry which is preliminary data.</text>
</comment>
<feature type="transmembrane region" description="Helical" evidence="1">
    <location>
        <begin position="12"/>
        <end position="32"/>
    </location>
</feature>
<protein>
    <submittedName>
        <fullName evidence="2">Uncharacterized protein</fullName>
    </submittedName>
</protein>
<dbReference type="AlphaFoldDB" id="A0A0W1R4L6"/>
<name>A0A0W1R4L6_9EURY</name>
<keyword evidence="3" id="KW-1185">Reference proteome</keyword>
<evidence type="ECO:0000313" key="2">
    <source>
        <dbReference type="EMBL" id="KTG08385.1"/>
    </source>
</evidence>
<dbReference type="InterPro" id="IPR045466">
    <property type="entry name" value="DUF6498"/>
</dbReference>
<feature type="transmembrane region" description="Helical" evidence="1">
    <location>
        <begin position="195"/>
        <end position="219"/>
    </location>
</feature>
<dbReference type="Proteomes" id="UP000054387">
    <property type="component" value="Unassembled WGS sequence"/>
</dbReference>